<dbReference type="Gene3D" id="2.40.10.180">
    <property type="entry name" value="Phage tail proteins"/>
    <property type="match status" value="1"/>
</dbReference>
<dbReference type="GO" id="GO:0019068">
    <property type="term" value="P:virion assembly"/>
    <property type="evidence" value="ECO:0007669"/>
    <property type="project" value="InterPro"/>
</dbReference>
<dbReference type="EMBL" id="VSSQ01130280">
    <property type="protein sequence ID" value="MPN58023.1"/>
    <property type="molecule type" value="Genomic_DNA"/>
</dbReference>
<dbReference type="InterPro" id="IPR053734">
    <property type="entry name" value="Phage_Head-Tail_Connect_sf"/>
</dbReference>
<protein>
    <submittedName>
        <fullName evidence="1">Uncharacterized protein</fullName>
    </submittedName>
</protein>
<dbReference type="InterPro" id="IPR008018">
    <property type="entry name" value="Phage_tail_attach_FII"/>
</dbReference>
<name>A0A645JEK7_9ZZZZ</name>
<dbReference type="AlphaFoldDB" id="A0A645JEK7"/>
<accession>A0A645JEK7</accession>
<sequence length="105" mass="11332">MWGNMSASALLICMNVFGVPVEYGRGSALVQIKGIFDANYDEVDPDTGAYVMSAGPMLCVRASDLPEGKALKGDLLTVKEVNYRVLEPKPDSEGGIKLILQRVAR</sequence>
<evidence type="ECO:0000313" key="1">
    <source>
        <dbReference type="EMBL" id="MPN58023.1"/>
    </source>
</evidence>
<gene>
    <name evidence="1" type="ORF">SDC9_205720</name>
</gene>
<dbReference type="Pfam" id="PF05354">
    <property type="entry name" value="Phage_attach"/>
    <property type="match status" value="1"/>
</dbReference>
<proteinExistence type="predicted"/>
<organism evidence="1">
    <name type="scientific">bioreactor metagenome</name>
    <dbReference type="NCBI Taxonomy" id="1076179"/>
    <lineage>
        <taxon>unclassified sequences</taxon>
        <taxon>metagenomes</taxon>
        <taxon>ecological metagenomes</taxon>
    </lineage>
</organism>
<reference evidence="1" key="1">
    <citation type="submission" date="2019-08" db="EMBL/GenBank/DDBJ databases">
        <authorList>
            <person name="Kucharzyk K."/>
            <person name="Murdoch R.W."/>
            <person name="Higgins S."/>
            <person name="Loffler F."/>
        </authorList>
    </citation>
    <scope>NUCLEOTIDE SEQUENCE</scope>
</reference>
<comment type="caution">
    <text evidence="1">The sequence shown here is derived from an EMBL/GenBank/DDBJ whole genome shotgun (WGS) entry which is preliminary data.</text>
</comment>